<dbReference type="Proteomes" id="UP000799536">
    <property type="component" value="Unassembled WGS sequence"/>
</dbReference>
<evidence type="ECO:0000313" key="2">
    <source>
        <dbReference type="Proteomes" id="UP000799536"/>
    </source>
</evidence>
<sequence length="70" mass="8021">MLLRHSCLPFLPYDLYHLLPSKLHCLIAFLQLVPRVLLHIHCACPSSLFPRLEMVHSSLTSSCIRLTKPV</sequence>
<proteinExistence type="predicted"/>
<keyword evidence="2" id="KW-1185">Reference proteome</keyword>
<reference evidence="1" key="1">
    <citation type="journal article" date="2020" name="Stud. Mycol.">
        <title>101 Dothideomycetes genomes: a test case for predicting lifestyles and emergence of pathogens.</title>
        <authorList>
            <person name="Haridas S."/>
            <person name="Albert R."/>
            <person name="Binder M."/>
            <person name="Bloem J."/>
            <person name="Labutti K."/>
            <person name="Salamov A."/>
            <person name="Andreopoulos B."/>
            <person name="Baker S."/>
            <person name="Barry K."/>
            <person name="Bills G."/>
            <person name="Bluhm B."/>
            <person name="Cannon C."/>
            <person name="Castanera R."/>
            <person name="Culley D."/>
            <person name="Daum C."/>
            <person name="Ezra D."/>
            <person name="Gonzalez J."/>
            <person name="Henrissat B."/>
            <person name="Kuo A."/>
            <person name="Liang C."/>
            <person name="Lipzen A."/>
            <person name="Lutzoni F."/>
            <person name="Magnuson J."/>
            <person name="Mondo S."/>
            <person name="Nolan M."/>
            <person name="Ohm R."/>
            <person name="Pangilinan J."/>
            <person name="Park H.-J."/>
            <person name="Ramirez L."/>
            <person name="Alfaro M."/>
            <person name="Sun H."/>
            <person name="Tritt A."/>
            <person name="Yoshinaga Y."/>
            <person name="Zwiers L.-H."/>
            <person name="Turgeon B."/>
            <person name="Goodwin S."/>
            <person name="Spatafora J."/>
            <person name="Crous P."/>
            <person name="Grigoriev I."/>
        </authorList>
    </citation>
    <scope>NUCLEOTIDE SEQUENCE</scope>
    <source>
        <strain evidence="1">ATCC 74209</strain>
    </source>
</reference>
<gene>
    <name evidence="1" type="ORF">GQ43DRAFT_56946</name>
</gene>
<evidence type="ECO:0000313" key="1">
    <source>
        <dbReference type="EMBL" id="KAF2200853.1"/>
    </source>
</evidence>
<name>A0A9P4JJZ5_9PLEO</name>
<protein>
    <submittedName>
        <fullName evidence="1">Uncharacterized protein</fullName>
    </submittedName>
</protein>
<comment type="caution">
    <text evidence="1">The sequence shown here is derived from an EMBL/GenBank/DDBJ whole genome shotgun (WGS) entry which is preliminary data.</text>
</comment>
<organism evidence="1 2">
    <name type="scientific">Delitschia confertaspora ATCC 74209</name>
    <dbReference type="NCBI Taxonomy" id="1513339"/>
    <lineage>
        <taxon>Eukaryota</taxon>
        <taxon>Fungi</taxon>
        <taxon>Dikarya</taxon>
        <taxon>Ascomycota</taxon>
        <taxon>Pezizomycotina</taxon>
        <taxon>Dothideomycetes</taxon>
        <taxon>Pleosporomycetidae</taxon>
        <taxon>Pleosporales</taxon>
        <taxon>Delitschiaceae</taxon>
        <taxon>Delitschia</taxon>
    </lineage>
</organism>
<accession>A0A9P4JJZ5</accession>
<dbReference type="AlphaFoldDB" id="A0A9P4JJZ5"/>
<dbReference type="EMBL" id="ML994002">
    <property type="protein sequence ID" value="KAF2200853.1"/>
    <property type="molecule type" value="Genomic_DNA"/>
</dbReference>